<comment type="pathway">
    <text evidence="1 9">Protein modification; protein sumoylation.</text>
</comment>
<feature type="binding site" evidence="11">
    <location>
        <position position="56"/>
    </location>
    <ligand>
        <name>ATP</name>
        <dbReference type="ChEBI" id="CHEBI:30616"/>
    </ligand>
</feature>
<keyword evidence="6 9" id="KW-0862">Zinc</keyword>
<evidence type="ECO:0000256" key="8">
    <source>
        <dbReference type="ARBA" id="ARBA00073512"/>
    </source>
</evidence>
<evidence type="ECO:0000259" key="17">
    <source>
        <dbReference type="Pfam" id="PF14732"/>
    </source>
</evidence>
<feature type="binding site" evidence="11">
    <location>
        <begin position="125"/>
        <end position="130"/>
    </location>
    <ligand>
        <name>ATP</name>
        <dbReference type="ChEBI" id="CHEBI:30616"/>
    </ligand>
</feature>
<keyword evidence="3 9" id="KW-0479">Metal-binding</keyword>
<feature type="binding site" evidence="12">
    <location>
        <position position="476"/>
    </location>
    <ligand>
        <name>Zn(2+)</name>
        <dbReference type="ChEBI" id="CHEBI:29105"/>
    </ligand>
</feature>
<dbReference type="InterPro" id="IPR030661">
    <property type="entry name" value="Uba2"/>
</dbReference>
<evidence type="ECO:0000256" key="7">
    <source>
        <dbReference type="ARBA" id="ARBA00022840"/>
    </source>
</evidence>
<dbReference type="GO" id="GO:0005737">
    <property type="term" value="C:cytoplasm"/>
    <property type="evidence" value="ECO:0007669"/>
    <property type="project" value="TreeGrafter"/>
</dbReference>
<evidence type="ECO:0000313" key="19">
    <source>
        <dbReference type="Proteomes" id="UP000297245"/>
    </source>
</evidence>
<evidence type="ECO:0000256" key="13">
    <source>
        <dbReference type="PROSITE-ProRule" id="PRU10132"/>
    </source>
</evidence>
<dbReference type="GO" id="GO:0005524">
    <property type="term" value="F:ATP binding"/>
    <property type="evidence" value="ECO:0007669"/>
    <property type="project" value="UniProtKB-UniRule"/>
</dbReference>
<dbReference type="InterPro" id="IPR035985">
    <property type="entry name" value="Ubiquitin-activating_enz"/>
</dbReference>
<keyword evidence="7 9" id="KW-0067">ATP-binding</keyword>
<evidence type="ECO:0000256" key="9">
    <source>
        <dbReference type="PIRNR" id="PIRNR039133"/>
    </source>
</evidence>
<evidence type="ECO:0000259" key="15">
    <source>
        <dbReference type="Pfam" id="PF00899"/>
    </source>
</evidence>
<keyword evidence="4 9" id="KW-0547">Nucleotide-binding</keyword>
<dbReference type="FunFam" id="3.50.50.80:FF:000004">
    <property type="entry name" value="Ubiquitin-activating enzyme E1-like"/>
    <property type="match status" value="1"/>
</dbReference>
<sequence>MSTAAGRTTHAKAILGPELYSRLSETKVLLVGAGGIGCELLKNIVLTGFGHITLLDLDTIDLSNLNRQFLFRKKDVKQSKALVAAQTAAPFNPNVKITPIYANIKEPQFDIEWFSSFDIVLNALDNLDARRHVNKMCMAAQVPLVESGTAGYLGQVQPLVKDLTECFDCIPKPTPKTFPVCTIRSTPSQPIHCIVWSKSYLMGQLFGEDEDATGELDEAEKQGENAQEIATLRKEAQAFSAVRKALRDPTSKESAARMAFQKVFDSDICNLLSMADMWRHRAPPTPLDFGKIMDESFVMRRAVPAAEPSANGHPPHGAAPVLVNGQPGQHDSQQSSSSSTSGAKVALKDQKKLTLKENLELFVSSTNRLATRLQNGEETISFDKDDDDTLDFVTASSNLRSAAYGIEEKTRWEVKEMAGNIIPAIATTNAVISGLIVLQALHLLRKSYGRLRNVHLQFKPSVPLSAITLSSPNPNCGICRDTYTKVLCDPTKTTLGDVVKGILGQSDREVGVYEDKRILADPDWDDNYERTLESLNVTRGKFLTIVDEEGDVATITIGLGVLPGNHPADGPAFILPDPLPQPPKKVKSVPVTSTPPRASLKRSAPDDDIIELEPSSKRQKSAANQDISSPSKKRRLEEDGLVLMDTANDKLEEEDEVIVVD</sequence>
<feature type="binding site" evidence="11">
    <location>
        <begin position="64"/>
        <end position="67"/>
    </location>
    <ligand>
        <name>ATP</name>
        <dbReference type="ChEBI" id="CHEBI:30616"/>
    </ligand>
</feature>
<keyword evidence="19" id="KW-1185">Reference proteome</keyword>
<comment type="similarity">
    <text evidence="2 9">Belongs to the ubiquitin-activating E1 family.</text>
</comment>
<feature type="binding site" evidence="11">
    <location>
        <position position="80"/>
    </location>
    <ligand>
        <name>ATP</name>
        <dbReference type="ChEBI" id="CHEBI:30616"/>
    </ligand>
</feature>
<dbReference type="GO" id="GO:0031510">
    <property type="term" value="C:SUMO activating enzyme complex"/>
    <property type="evidence" value="ECO:0007669"/>
    <property type="project" value="UniProtKB-UniRule"/>
</dbReference>
<dbReference type="InterPro" id="IPR028077">
    <property type="entry name" value="UAE_UbL_dom"/>
</dbReference>
<evidence type="ECO:0000259" key="16">
    <source>
        <dbReference type="Pfam" id="PF10585"/>
    </source>
</evidence>
<dbReference type="InterPro" id="IPR023318">
    <property type="entry name" value="Ub_act_enz_dom_a_sf"/>
</dbReference>
<evidence type="ECO:0000256" key="1">
    <source>
        <dbReference type="ARBA" id="ARBA00004718"/>
    </source>
</evidence>
<evidence type="ECO:0000256" key="12">
    <source>
        <dbReference type="PIRSR" id="PIRSR039133-3"/>
    </source>
</evidence>
<feature type="domain" description="THIF-type NAD/FAD binding fold" evidence="15">
    <location>
        <begin position="14"/>
        <end position="476"/>
    </location>
</feature>
<dbReference type="SUPFAM" id="SSF69572">
    <property type="entry name" value="Activating enzymes of the ubiquitin-like proteins"/>
    <property type="match status" value="1"/>
</dbReference>
<dbReference type="GO" id="GO:0019948">
    <property type="term" value="F:SUMO activating enzyme activity"/>
    <property type="evidence" value="ECO:0007669"/>
    <property type="project" value="UniProtKB-UniRule"/>
</dbReference>
<feature type="domain" description="Ubiquitin-activating enzyme SCCH" evidence="16">
    <location>
        <begin position="187"/>
        <end position="415"/>
    </location>
</feature>
<evidence type="ECO:0000256" key="11">
    <source>
        <dbReference type="PIRSR" id="PIRSR039133-2"/>
    </source>
</evidence>
<name>A0A4S8M9C6_DENBC</name>
<dbReference type="Pfam" id="PF10585">
    <property type="entry name" value="UBA_E1_SCCH"/>
    <property type="match status" value="1"/>
</dbReference>
<dbReference type="OrthoDB" id="10255449at2759"/>
<dbReference type="Proteomes" id="UP000297245">
    <property type="component" value="Unassembled WGS sequence"/>
</dbReference>
<organism evidence="18 19">
    <name type="scientific">Dendrothele bispora (strain CBS 962.96)</name>
    <dbReference type="NCBI Taxonomy" id="1314807"/>
    <lineage>
        <taxon>Eukaryota</taxon>
        <taxon>Fungi</taxon>
        <taxon>Dikarya</taxon>
        <taxon>Basidiomycota</taxon>
        <taxon>Agaricomycotina</taxon>
        <taxon>Agaricomycetes</taxon>
        <taxon>Agaricomycetidae</taxon>
        <taxon>Agaricales</taxon>
        <taxon>Agaricales incertae sedis</taxon>
        <taxon>Dendrothele</taxon>
    </lineage>
</organism>
<accession>A0A4S8M9C6</accession>
<evidence type="ECO:0000256" key="6">
    <source>
        <dbReference type="ARBA" id="ARBA00022833"/>
    </source>
</evidence>
<evidence type="ECO:0000256" key="4">
    <source>
        <dbReference type="ARBA" id="ARBA00022741"/>
    </source>
</evidence>
<dbReference type="InterPro" id="IPR045886">
    <property type="entry name" value="ThiF/MoeB/HesA"/>
</dbReference>
<evidence type="ECO:0000256" key="3">
    <source>
        <dbReference type="ARBA" id="ARBA00022723"/>
    </source>
</evidence>
<dbReference type="InterPro" id="IPR042449">
    <property type="entry name" value="Ub-E1_IAD_1"/>
</dbReference>
<dbReference type="Gene3D" id="3.50.50.80">
    <property type="entry name" value="Ubiquitin-activating enzyme E1, inactive adenylation domain, subdomain 1"/>
    <property type="match status" value="1"/>
</dbReference>
<evidence type="ECO:0000313" key="18">
    <source>
        <dbReference type="EMBL" id="THU98992.1"/>
    </source>
</evidence>
<dbReference type="Pfam" id="PF14732">
    <property type="entry name" value="UAE_UbL"/>
    <property type="match status" value="1"/>
</dbReference>
<evidence type="ECO:0000256" key="5">
    <source>
        <dbReference type="ARBA" id="ARBA00022786"/>
    </source>
</evidence>
<dbReference type="PANTHER" id="PTHR10953">
    <property type="entry name" value="UBIQUITIN-ACTIVATING ENZYME E1"/>
    <property type="match status" value="1"/>
</dbReference>
<feature type="binding site" evidence="12">
    <location>
        <position position="166"/>
    </location>
    <ligand>
        <name>Zn(2+)</name>
        <dbReference type="ChEBI" id="CHEBI:29105"/>
    </ligand>
</feature>
<dbReference type="InterPro" id="IPR019572">
    <property type="entry name" value="UBA_E1_SCCH"/>
</dbReference>
<gene>
    <name evidence="18" type="ORF">K435DRAFT_964658</name>
</gene>
<dbReference type="GO" id="GO:0046872">
    <property type="term" value="F:metal ion binding"/>
    <property type="evidence" value="ECO:0007669"/>
    <property type="project" value="UniProtKB-KW"/>
</dbReference>
<dbReference type="UniPathway" id="UPA00886"/>
<comment type="subunit">
    <text evidence="9">Heterodimer.</text>
</comment>
<reference evidence="18 19" key="1">
    <citation type="journal article" date="2019" name="Nat. Ecol. Evol.">
        <title>Megaphylogeny resolves global patterns of mushroom evolution.</title>
        <authorList>
            <person name="Varga T."/>
            <person name="Krizsan K."/>
            <person name="Foldi C."/>
            <person name="Dima B."/>
            <person name="Sanchez-Garcia M."/>
            <person name="Sanchez-Ramirez S."/>
            <person name="Szollosi G.J."/>
            <person name="Szarkandi J.G."/>
            <person name="Papp V."/>
            <person name="Albert L."/>
            <person name="Andreopoulos W."/>
            <person name="Angelini C."/>
            <person name="Antonin V."/>
            <person name="Barry K.W."/>
            <person name="Bougher N.L."/>
            <person name="Buchanan P."/>
            <person name="Buyck B."/>
            <person name="Bense V."/>
            <person name="Catcheside P."/>
            <person name="Chovatia M."/>
            <person name="Cooper J."/>
            <person name="Damon W."/>
            <person name="Desjardin D."/>
            <person name="Finy P."/>
            <person name="Geml J."/>
            <person name="Haridas S."/>
            <person name="Hughes K."/>
            <person name="Justo A."/>
            <person name="Karasinski D."/>
            <person name="Kautmanova I."/>
            <person name="Kiss B."/>
            <person name="Kocsube S."/>
            <person name="Kotiranta H."/>
            <person name="LaButti K.M."/>
            <person name="Lechner B.E."/>
            <person name="Liimatainen K."/>
            <person name="Lipzen A."/>
            <person name="Lukacs Z."/>
            <person name="Mihaltcheva S."/>
            <person name="Morgado L.N."/>
            <person name="Niskanen T."/>
            <person name="Noordeloos M.E."/>
            <person name="Ohm R.A."/>
            <person name="Ortiz-Santana B."/>
            <person name="Ovrebo C."/>
            <person name="Racz N."/>
            <person name="Riley R."/>
            <person name="Savchenko A."/>
            <person name="Shiryaev A."/>
            <person name="Soop K."/>
            <person name="Spirin V."/>
            <person name="Szebenyi C."/>
            <person name="Tomsovsky M."/>
            <person name="Tulloss R.E."/>
            <person name="Uehling J."/>
            <person name="Grigoriev I.V."/>
            <person name="Vagvolgyi C."/>
            <person name="Papp T."/>
            <person name="Martin F.M."/>
            <person name="Miettinen O."/>
            <person name="Hibbett D.S."/>
            <person name="Nagy L.G."/>
        </authorList>
    </citation>
    <scope>NUCLEOTIDE SEQUENCE [LARGE SCALE GENOMIC DNA]</scope>
    <source>
        <strain evidence="18 19">CBS 962.96</strain>
    </source>
</reference>
<keyword evidence="5 9" id="KW-0833">Ubl conjugation pathway</keyword>
<feature type="binding site" evidence="11">
    <location>
        <begin position="32"/>
        <end position="37"/>
    </location>
    <ligand>
        <name>ATP</name>
        <dbReference type="ChEBI" id="CHEBI:30616"/>
    </ligand>
</feature>
<feature type="compositionally biased region" description="Low complexity" evidence="14">
    <location>
        <begin position="332"/>
        <end position="341"/>
    </location>
</feature>
<evidence type="ECO:0000256" key="2">
    <source>
        <dbReference type="ARBA" id="ARBA00005673"/>
    </source>
</evidence>
<dbReference type="PANTHER" id="PTHR10953:SF5">
    <property type="entry name" value="SUMO-ACTIVATING ENZYME SUBUNIT 2"/>
    <property type="match status" value="1"/>
</dbReference>
<feature type="active site" description="Glycyl thioester intermediate" evidence="10 13">
    <location>
        <position position="181"/>
    </location>
</feature>
<feature type="compositionally biased region" description="Acidic residues" evidence="14">
    <location>
        <begin position="651"/>
        <end position="661"/>
    </location>
</feature>
<protein>
    <recommendedName>
        <fullName evidence="8 9">Ubiquitin-activating enzyme E1-like</fullName>
    </recommendedName>
</protein>
<feature type="compositionally biased region" description="Polar residues" evidence="14">
    <location>
        <begin position="621"/>
        <end position="630"/>
    </location>
</feature>
<feature type="binding site" evidence="12">
    <location>
        <position position="169"/>
    </location>
    <ligand>
        <name>Zn(2+)</name>
        <dbReference type="ChEBI" id="CHEBI:29105"/>
    </ligand>
</feature>
<dbReference type="Gene3D" id="3.10.290.20">
    <property type="entry name" value="Ubiquitin-like 2 activating enzyme e1b. Chain: B, domain 3"/>
    <property type="match status" value="1"/>
</dbReference>
<proteinExistence type="inferred from homology"/>
<feature type="region of interest" description="Disordered" evidence="14">
    <location>
        <begin position="306"/>
        <end position="344"/>
    </location>
</feature>
<dbReference type="AlphaFoldDB" id="A0A4S8M9C6"/>
<dbReference type="Pfam" id="PF00899">
    <property type="entry name" value="ThiF"/>
    <property type="match status" value="1"/>
</dbReference>
<dbReference type="Gene3D" id="1.10.10.520">
    <property type="entry name" value="Ubiquitin activating enzymes (Uba3). Chain: B, domain 2"/>
    <property type="match status" value="1"/>
</dbReference>
<dbReference type="InterPro" id="IPR033127">
    <property type="entry name" value="UBQ-activ_enz_E1_Cys_AS"/>
</dbReference>
<evidence type="ECO:0000256" key="14">
    <source>
        <dbReference type="SAM" id="MobiDB-lite"/>
    </source>
</evidence>
<evidence type="ECO:0000256" key="10">
    <source>
        <dbReference type="PIRSR" id="PIRSR039133-1"/>
    </source>
</evidence>
<dbReference type="PROSITE" id="PS00865">
    <property type="entry name" value="UBIQUITIN_ACTIVAT_2"/>
    <property type="match status" value="1"/>
</dbReference>
<dbReference type="EMBL" id="ML179126">
    <property type="protein sequence ID" value="THU98992.1"/>
    <property type="molecule type" value="Genomic_DNA"/>
</dbReference>
<dbReference type="GO" id="GO:0016925">
    <property type="term" value="P:protein sumoylation"/>
    <property type="evidence" value="ECO:0007669"/>
    <property type="project" value="UniProtKB-UniRule"/>
</dbReference>
<dbReference type="PIRSF" id="PIRSF039133">
    <property type="entry name" value="SUMO_E1B"/>
    <property type="match status" value="1"/>
</dbReference>
<feature type="region of interest" description="Disordered" evidence="14">
    <location>
        <begin position="577"/>
        <end position="661"/>
    </location>
</feature>
<feature type="binding site" evidence="12">
    <location>
        <position position="479"/>
    </location>
    <ligand>
        <name>Zn(2+)</name>
        <dbReference type="ChEBI" id="CHEBI:29105"/>
    </ligand>
</feature>
<feature type="domain" description="Ubiquitin/SUMO-activating enzyme ubiquitin-like" evidence="17">
    <location>
        <begin position="487"/>
        <end position="554"/>
    </location>
</feature>
<dbReference type="InterPro" id="IPR000594">
    <property type="entry name" value="ThiF_NAD_FAD-bd"/>
</dbReference>